<keyword evidence="2" id="KW-1185">Reference proteome</keyword>
<dbReference type="EMBL" id="KN839056">
    <property type="protein sequence ID" value="KIJ91098.1"/>
    <property type="molecule type" value="Genomic_DNA"/>
</dbReference>
<proteinExistence type="predicted"/>
<gene>
    <name evidence="1" type="ORF">K443DRAFT_126328</name>
</gene>
<accession>A0A0C9WSP6</accession>
<sequence>MLTSEAARPNEKLRWLLTPLGLPKRSQLQSNHRNSHRPADAARYKALPSDWKIKAHYYFYGWAVTKEILQKYLSSINKAHFSYEDDIGIASSVIFYMQQDIGFHHINYVAGKVDDKAAVNYRVEQTEEGPMLSLISIGCTQSKRLFWRRPTPKQLERLVEIFGEEPRWFEDFYAKEEFDHELMH</sequence>
<name>A0A0C9WSP6_9AGAR</name>
<evidence type="ECO:0000313" key="2">
    <source>
        <dbReference type="Proteomes" id="UP000054477"/>
    </source>
</evidence>
<protein>
    <submittedName>
        <fullName evidence="1">Uncharacterized protein</fullName>
    </submittedName>
</protein>
<evidence type="ECO:0000313" key="1">
    <source>
        <dbReference type="EMBL" id="KIJ91098.1"/>
    </source>
</evidence>
<organism evidence="1 2">
    <name type="scientific">Laccaria amethystina LaAM-08-1</name>
    <dbReference type="NCBI Taxonomy" id="1095629"/>
    <lineage>
        <taxon>Eukaryota</taxon>
        <taxon>Fungi</taxon>
        <taxon>Dikarya</taxon>
        <taxon>Basidiomycota</taxon>
        <taxon>Agaricomycotina</taxon>
        <taxon>Agaricomycetes</taxon>
        <taxon>Agaricomycetidae</taxon>
        <taxon>Agaricales</taxon>
        <taxon>Agaricineae</taxon>
        <taxon>Hydnangiaceae</taxon>
        <taxon>Laccaria</taxon>
    </lineage>
</organism>
<dbReference type="OrthoDB" id="2878435at2759"/>
<dbReference type="Proteomes" id="UP000054477">
    <property type="component" value="Unassembled WGS sequence"/>
</dbReference>
<reference evidence="2" key="2">
    <citation type="submission" date="2015-01" db="EMBL/GenBank/DDBJ databases">
        <title>Evolutionary Origins and Diversification of the Mycorrhizal Mutualists.</title>
        <authorList>
            <consortium name="DOE Joint Genome Institute"/>
            <consortium name="Mycorrhizal Genomics Consortium"/>
            <person name="Kohler A."/>
            <person name="Kuo A."/>
            <person name="Nagy L.G."/>
            <person name="Floudas D."/>
            <person name="Copeland A."/>
            <person name="Barry K.W."/>
            <person name="Cichocki N."/>
            <person name="Veneault-Fourrey C."/>
            <person name="LaButti K."/>
            <person name="Lindquist E.A."/>
            <person name="Lipzen A."/>
            <person name="Lundell T."/>
            <person name="Morin E."/>
            <person name="Murat C."/>
            <person name="Riley R."/>
            <person name="Ohm R."/>
            <person name="Sun H."/>
            <person name="Tunlid A."/>
            <person name="Henrissat B."/>
            <person name="Grigoriev I.V."/>
            <person name="Hibbett D.S."/>
            <person name="Martin F."/>
        </authorList>
    </citation>
    <scope>NUCLEOTIDE SEQUENCE [LARGE SCALE GENOMIC DNA]</scope>
    <source>
        <strain evidence="2">LaAM-08-1</strain>
    </source>
</reference>
<reference evidence="1 2" key="1">
    <citation type="submission" date="2014-04" db="EMBL/GenBank/DDBJ databases">
        <authorList>
            <consortium name="DOE Joint Genome Institute"/>
            <person name="Kuo A."/>
            <person name="Kohler A."/>
            <person name="Nagy L.G."/>
            <person name="Floudas D."/>
            <person name="Copeland A."/>
            <person name="Barry K.W."/>
            <person name="Cichocki N."/>
            <person name="Veneault-Fourrey C."/>
            <person name="LaButti K."/>
            <person name="Lindquist E.A."/>
            <person name="Lipzen A."/>
            <person name="Lundell T."/>
            <person name="Morin E."/>
            <person name="Murat C."/>
            <person name="Sun H."/>
            <person name="Tunlid A."/>
            <person name="Henrissat B."/>
            <person name="Grigoriev I.V."/>
            <person name="Hibbett D.S."/>
            <person name="Martin F."/>
            <person name="Nordberg H.P."/>
            <person name="Cantor M.N."/>
            <person name="Hua S.X."/>
        </authorList>
    </citation>
    <scope>NUCLEOTIDE SEQUENCE [LARGE SCALE GENOMIC DNA]</scope>
    <source>
        <strain evidence="1 2">LaAM-08-1</strain>
    </source>
</reference>
<dbReference type="HOGENOM" id="CLU_1468396_0_0_1"/>
<dbReference type="AlphaFoldDB" id="A0A0C9WSP6"/>